<evidence type="ECO:0000259" key="6">
    <source>
        <dbReference type="PROSITE" id="PS51352"/>
    </source>
</evidence>
<evidence type="ECO:0000256" key="4">
    <source>
        <dbReference type="PIRSR" id="PIRSR603782-2"/>
    </source>
</evidence>
<feature type="domain" description="Thioredoxin" evidence="6">
    <location>
        <begin position="47"/>
        <end position="211"/>
    </location>
</feature>
<protein>
    <submittedName>
        <fullName evidence="7">Protein SCO1/2</fullName>
    </submittedName>
</protein>
<dbReference type="Pfam" id="PF02630">
    <property type="entry name" value="SCO1-SenC"/>
    <property type="match status" value="1"/>
</dbReference>
<gene>
    <name evidence="7" type="ORF">SAMN05192570_0562</name>
</gene>
<keyword evidence="2 3" id="KW-0186">Copper</keyword>
<feature type="chain" id="PRO_5011682440" evidence="5">
    <location>
        <begin position="22"/>
        <end position="211"/>
    </location>
</feature>
<dbReference type="InterPro" id="IPR036249">
    <property type="entry name" value="Thioredoxin-like_sf"/>
</dbReference>
<evidence type="ECO:0000256" key="5">
    <source>
        <dbReference type="SAM" id="SignalP"/>
    </source>
</evidence>
<dbReference type="GO" id="GO:0046872">
    <property type="term" value="F:metal ion binding"/>
    <property type="evidence" value="ECO:0007669"/>
    <property type="project" value="UniProtKB-KW"/>
</dbReference>
<evidence type="ECO:0000313" key="7">
    <source>
        <dbReference type="EMBL" id="SFS31957.1"/>
    </source>
</evidence>
<dbReference type="InterPro" id="IPR003782">
    <property type="entry name" value="SCO1/SenC"/>
</dbReference>
<dbReference type="EMBL" id="FOZV01000001">
    <property type="protein sequence ID" value="SFS31957.1"/>
    <property type="molecule type" value="Genomic_DNA"/>
</dbReference>
<dbReference type="Proteomes" id="UP000198788">
    <property type="component" value="Unassembled WGS sequence"/>
</dbReference>
<keyword evidence="8" id="KW-1185">Reference proteome</keyword>
<evidence type="ECO:0000313" key="8">
    <source>
        <dbReference type="Proteomes" id="UP000198788"/>
    </source>
</evidence>
<evidence type="ECO:0000256" key="3">
    <source>
        <dbReference type="PIRSR" id="PIRSR603782-1"/>
    </source>
</evidence>
<dbReference type="CDD" id="cd02968">
    <property type="entry name" value="SCO"/>
    <property type="match status" value="1"/>
</dbReference>
<comment type="similarity">
    <text evidence="1">Belongs to the SCO1/2 family.</text>
</comment>
<dbReference type="AlphaFoldDB" id="A0A1I6NVI4"/>
<dbReference type="PANTHER" id="PTHR12151">
    <property type="entry name" value="ELECTRON TRANSPORT PROTIN SCO1/SENC FAMILY MEMBER"/>
    <property type="match status" value="1"/>
</dbReference>
<proteinExistence type="inferred from homology"/>
<feature type="disulfide bond" description="Redox-active" evidence="4">
    <location>
        <begin position="85"/>
        <end position="89"/>
    </location>
</feature>
<evidence type="ECO:0000256" key="2">
    <source>
        <dbReference type="ARBA" id="ARBA00023008"/>
    </source>
</evidence>
<dbReference type="InterPro" id="IPR013766">
    <property type="entry name" value="Thioredoxin_domain"/>
</dbReference>
<dbReference type="PANTHER" id="PTHR12151:SF25">
    <property type="entry name" value="LINALOOL DEHYDRATASE_ISOMERASE DOMAIN-CONTAINING PROTEIN"/>
    <property type="match status" value="1"/>
</dbReference>
<dbReference type="OrthoDB" id="9790194at2"/>
<dbReference type="STRING" id="871741.SAMN05192570_0562"/>
<organism evidence="7 8">
    <name type="scientific">Brevundimonas viscosa</name>
    <dbReference type="NCBI Taxonomy" id="871741"/>
    <lineage>
        <taxon>Bacteria</taxon>
        <taxon>Pseudomonadati</taxon>
        <taxon>Pseudomonadota</taxon>
        <taxon>Alphaproteobacteria</taxon>
        <taxon>Caulobacterales</taxon>
        <taxon>Caulobacteraceae</taxon>
        <taxon>Brevundimonas</taxon>
    </lineage>
</organism>
<feature type="signal peptide" evidence="5">
    <location>
        <begin position="1"/>
        <end position="21"/>
    </location>
</feature>
<dbReference type="FunFam" id="3.40.30.10:FF:000013">
    <property type="entry name" value="Blast:Protein SCO1 homolog, mitochondrial"/>
    <property type="match status" value="1"/>
</dbReference>
<reference evidence="8" key="1">
    <citation type="submission" date="2016-10" db="EMBL/GenBank/DDBJ databases">
        <authorList>
            <person name="Varghese N."/>
            <person name="Submissions S."/>
        </authorList>
    </citation>
    <scope>NUCLEOTIDE SEQUENCE [LARGE SCALE GENOMIC DNA]</scope>
    <source>
        <strain evidence="8">CGMCC 1.10683</strain>
    </source>
</reference>
<name>A0A1I6NVI4_9CAUL</name>
<sequence>MPRRSILLFAAACLVVAAALAVVTVVLVQRADEGRSAYGTGAEVASTGQPQLGGPFQLVDQDGRAVDQSLLEGKWSLVFFGFTYCPDYCPTTLTMLEATKRRLGDRADELQIVFITVDPERDSPQALKDYLSSDGFPEGVIGLTGTPRQIADVARAYGAPYQRVGEGEGYTMNHGLTIYLMGPDGGFRAPLGHDLGPERAAQVIERVMARG</sequence>
<feature type="binding site" evidence="3">
    <location>
        <position position="89"/>
    </location>
    <ligand>
        <name>Cu cation</name>
        <dbReference type="ChEBI" id="CHEBI:23378"/>
    </ligand>
</feature>
<dbReference type="Gene3D" id="3.40.30.10">
    <property type="entry name" value="Glutaredoxin"/>
    <property type="match status" value="1"/>
</dbReference>
<feature type="binding site" evidence="3">
    <location>
        <position position="85"/>
    </location>
    <ligand>
        <name>Cu cation</name>
        <dbReference type="ChEBI" id="CHEBI:23378"/>
    </ligand>
</feature>
<accession>A0A1I6NVI4</accession>
<keyword evidence="5" id="KW-0732">Signal</keyword>
<keyword evidence="4" id="KW-1015">Disulfide bond</keyword>
<keyword evidence="3" id="KW-0479">Metal-binding</keyword>
<dbReference type="PROSITE" id="PS51352">
    <property type="entry name" value="THIOREDOXIN_2"/>
    <property type="match status" value="1"/>
</dbReference>
<dbReference type="RefSeq" id="WP_092306527.1">
    <property type="nucleotide sequence ID" value="NZ_FOZV01000001.1"/>
</dbReference>
<dbReference type="SUPFAM" id="SSF52833">
    <property type="entry name" value="Thioredoxin-like"/>
    <property type="match status" value="1"/>
</dbReference>
<evidence type="ECO:0000256" key="1">
    <source>
        <dbReference type="ARBA" id="ARBA00010996"/>
    </source>
</evidence>
<feature type="binding site" evidence="3">
    <location>
        <position position="174"/>
    </location>
    <ligand>
        <name>Cu cation</name>
        <dbReference type="ChEBI" id="CHEBI:23378"/>
    </ligand>
</feature>